<dbReference type="AlphaFoldDB" id="A0A2B7Y478"/>
<evidence type="ECO:0000313" key="2">
    <source>
        <dbReference type="Proteomes" id="UP000224634"/>
    </source>
</evidence>
<evidence type="ECO:0000313" key="1">
    <source>
        <dbReference type="EMBL" id="PGH18914.1"/>
    </source>
</evidence>
<reference evidence="1 2" key="1">
    <citation type="submission" date="2017-10" db="EMBL/GenBank/DDBJ databases">
        <title>Comparative genomics in systemic dimorphic fungi from Ajellomycetaceae.</title>
        <authorList>
            <person name="Munoz J.F."/>
            <person name="Mcewen J.G."/>
            <person name="Clay O.K."/>
            <person name="Cuomo C.A."/>
        </authorList>
    </citation>
    <scope>NUCLEOTIDE SEQUENCE [LARGE SCALE GENOMIC DNA]</scope>
    <source>
        <strain evidence="1 2">UAMH7299</strain>
    </source>
</reference>
<organism evidence="1 2">
    <name type="scientific">Polytolypa hystricis (strain UAMH7299)</name>
    <dbReference type="NCBI Taxonomy" id="1447883"/>
    <lineage>
        <taxon>Eukaryota</taxon>
        <taxon>Fungi</taxon>
        <taxon>Dikarya</taxon>
        <taxon>Ascomycota</taxon>
        <taxon>Pezizomycotina</taxon>
        <taxon>Eurotiomycetes</taxon>
        <taxon>Eurotiomycetidae</taxon>
        <taxon>Onygenales</taxon>
        <taxon>Onygenales incertae sedis</taxon>
        <taxon>Polytolypa</taxon>
    </lineage>
</organism>
<dbReference type="OrthoDB" id="4510061at2759"/>
<sequence>MGGIVNEARALRVAEIMNDFRTLQIHIAQLKSDPPQGEEFQAGYVVMRQCIAEAQTILSYQFQTVQSLQGDGDFEKVQLQRIINDSSARRFQAHKIYLKIAAARRWIMGRAQVLHGQKPAAKHTAALKAVDDTLRTELSQITDDHIMNDLRSADVRAGHWLNEDPSLSTILNWIRTQR</sequence>
<gene>
    <name evidence="1" type="ORF">AJ80_04333</name>
</gene>
<protein>
    <submittedName>
        <fullName evidence="1">Uncharacterized protein</fullName>
    </submittedName>
</protein>
<name>A0A2B7Y478_POLH7</name>
<dbReference type="EMBL" id="PDNA01000054">
    <property type="protein sequence ID" value="PGH18914.1"/>
    <property type="molecule type" value="Genomic_DNA"/>
</dbReference>
<proteinExistence type="predicted"/>
<accession>A0A2B7Y478</accession>
<comment type="caution">
    <text evidence="1">The sequence shown here is derived from an EMBL/GenBank/DDBJ whole genome shotgun (WGS) entry which is preliminary data.</text>
</comment>
<keyword evidence="2" id="KW-1185">Reference proteome</keyword>
<dbReference type="Proteomes" id="UP000224634">
    <property type="component" value="Unassembled WGS sequence"/>
</dbReference>